<evidence type="ECO:0000259" key="2">
    <source>
        <dbReference type="PROSITE" id="PS51833"/>
    </source>
</evidence>
<dbReference type="Pfam" id="PF08668">
    <property type="entry name" value="HDOD"/>
    <property type="match status" value="1"/>
</dbReference>
<dbReference type="Gene3D" id="1.10.3210.10">
    <property type="entry name" value="Hypothetical protein af1432"/>
    <property type="match status" value="1"/>
</dbReference>
<sequence length="416" mass="48023">MEVNVFVGRQPILDREGQIFGYELLYRNSEENRFPAVNPESATLQVLMNSFLSIGIDNVAESYKSFINFSGELLIEDIFSRLSPARVIIEILEDVEITSILIHRMKEIKQHGYQFALDDFIMQDQYAQHTELFALIDYVKVDFLAVNEAERKNIEVFIKKYPHIRMVAEKIETEAQFMEAKASGYDLFQGYFFAKPEIIKGVDIPSTLSSHSYILHKLSEEDADIDEVVELIVHDMSITYKLLRFINTMHFGVPKKVGSVKQAVILIGFEHLKKWMRILLVHHIGEHSSSGQVKALVSFSLTRARMCELIAKRIGKENSDEYFFVGMFSLMDVIMNKSWDDILPLIPFSESIANTLKGEETEMTTVLQLAIATEKLDWSQIRKYRAQLEISEKELSEFSRMSIRWAQQLDESYVEA</sequence>
<evidence type="ECO:0000259" key="1">
    <source>
        <dbReference type="PROSITE" id="PS50883"/>
    </source>
</evidence>
<dbReference type="RefSeq" id="WP_317942474.1">
    <property type="nucleotide sequence ID" value="NZ_JAUBDI010000003.1"/>
</dbReference>
<dbReference type="Pfam" id="PF00563">
    <property type="entry name" value="EAL"/>
    <property type="match status" value="1"/>
</dbReference>
<accession>A0ABU4G6I5</accession>
<comment type="caution">
    <text evidence="3">The sequence shown here is derived from an EMBL/GenBank/DDBJ whole genome shotgun (WGS) entry which is preliminary data.</text>
</comment>
<evidence type="ECO:0000313" key="3">
    <source>
        <dbReference type="EMBL" id="MDW0112588.1"/>
    </source>
</evidence>
<dbReference type="SMART" id="SM00052">
    <property type="entry name" value="EAL"/>
    <property type="match status" value="1"/>
</dbReference>
<feature type="domain" description="EAL" evidence="1">
    <location>
        <begin position="1"/>
        <end position="210"/>
    </location>
</feature>
<evidence type="ECO:0000313" key="4">
    <source>
        <dbReference type="Proteomes" id="UP001282284"/>
    </source>
</evidence>
<feature type="domain" description="HDOD" evidence="2">
    <location>
        <begin position="204"/>
        <end position="394"/>
    </location>
</feature>
<dbReference type="Gene3D" id="3.20.20.450">
    <property type="entry name" value="EAL domain"/>
    <property type="match status" value="1"/>
</dbReference>
<dbReference type="SUPFAM" id="SSF141868">
    <property type="entry name" value="EAL domain-like"/>
    <property type="match status" value="1"/>
</dbReference>
<proteinExistence type="predicted"/>
<dbReference type="PROSITE" id="PS51833">
    <property type="entry name" value="HDOD"/>
    <property type="match status" value="1"/>
</dbReference>
<dbReference type="EMBL" id="JAUBDI010000003">
    <property type="protein sequence ID" value="MDW0112588.1"/>
    <property type="molecule type" value="Genomic_DNA"/>
</dbReference>
<dbReference type="SUPFAM" id="SSF109604">
    <property type="entry name" value="HD-domain/PDEase-like"/>
    <property type="match status" value="1"/>
</dbReference>
<dbReference type="InterPro" id="IPR052340">
    <property type="entry name" value="RNase_Y/CdgJ"/>
</dbReference>
<dbReference type="PIRSF" id="PIRSF003180">
    <property type="entry name" value="DiGMPpdiest_YuxH"/>
    <property type="match status" value="1"/>
</dbReference>
<dbReference type="InterPro" id="IPR035919">
    <property type="entry name" value="EAL_sf"/>
</dbReference>
<keyword evidence="4" id="KW-1185">Reference proteome</keyword>
<protein>
    <submittedName>
        <fullName evidence="3">HDOD domain-containing protein</fullName>
    </submittedName>
</protein>
<dbReference type="PROSITE" id="PS50883">
    <property type="entry name" value="EAL"/>
    <property type="match status" value="1"/>
</dbReference>
<gene>
    <name evidence="3" type="ORF">QT711_05270</name>
</gene>
<organism evidence="3 4">
    <name type="scientific">Sporosarcina saromensis</name>
    <dbReference type="NCBI Taxonomy" id="359365"/>
    <lineage>
        <taxon>Bacteria</taxon>
        <taxon>Bacillati</taxon>
        <taxon>Bacillota</taxon>
        <taxon>Bacilli</taxon>
        <taxon>Bacillales</taxon>
        <taxon>Caryophanaceae</taxon>
        <taxon>Sporosarcina</taxon>
    </lineage>
</organism>
<dbReference type="Proteomes" id="UP001282284">
    <property type="component" value="Unassembled WGS sequence"/>
</dbReference>
<dbReference type="PANTHER" id="PTHR33525">
    <property type="match status" value="1"/>
</dbReference>
<dbReference type="InterPro" id="IPR014408">
    <property type="entry name" value="dGMP_Pdiesterase_EAL/HD-GYP"/>
</dbReference>
<reference evidence="3 4" key="1">
    <citation type="submission" date="2023-06" db="EMBL/GenBank/DDBJ databases">
        <title>Sporosarcina sp. nov., isolated from Korean traditional fermented seafood 'Jeotgal'.</title>
        <authorList>
            <person name="Yang A.I."/>
            <person name="Shin N.-R."/>
        </authorList>
    </citation>
    <scope>NUCLEOTIDE SEQUENCE [LARGE SCALE GENOMIC DNA]</scope>
    <source>
        <strain evidence="3 4">KCTC13119</strain>
    </source>
</reference>
<dbReference type="PANTHER" id="PTHR33525:SF4">
    <property type="entry name" value="CYCLIC DI-GMP PHOSPHODIESTERASE CDGJ"/>
    <property type="match status" value="1"/>
</dbReference>
<dbReference type="InterPro" id="IPR001633">
    <property type="entry name" value="EAL_dom"/>
</dbReference>
<name>A0ABU4G6I5_9BACL</name>
<dbReference type="InterPro" id="IPR013976">
    <property type="entry name" value="HDOD"/>
</dbReference>